<organism evidence="1 2">
    <name type="scientific">Flectobacillus longus</name>
    <dbReference type="NCBI Taxonomy" id="2984207"/>
    <lineage>
        <taxon>Bacteria</taxon>
        <taxon>Pseudomonadati</taxon>
        <taxon>Bacteroidota</taxon>
        <taxon>Cytophagia</taxon>
        <taxon>Cytophagales</taxon>
        <taxon>Flectobacillaceae</taxon>
        <taxon>Flectobacillus</taxon>
    </lineage>
</organism>
<evidence type="ECO:0000313" key="2">
    <source>
        <dbReference type="Proteomes" id="UP001236569"/>
    </source>
</evidence>
<sequence>MKKTSIIFLLFIYVLSSACKEEEISPKEIILGKWEEIYLGNGEERPLLVPSGYRQFLSDSVLIEYDYATKKSFEKKYWIDSLLHIGTQRQDGFWLIFDYKYQFYDDNLRLETNNFSTIFNVSISKK</sequence>
<keyword evidence="2" id="KW-1185">Reference proteome</keyword>
<gene>
    <name evidence="1" type="ORF">QM480_04605</name>
</gene>
<dbReference type="Proteomes" id="UP001236569">
    <property type="component" value="Unassembled WGS sequence"/>
</dbReference>
<dbReference type="PROSITE" id="PS51257">
    <property type="entry name" value="PROKAR_LIPOPROTEIN"/>
    <property type="match status" value="1"/>
</dbReference>
<dbReference type="EMBL" id="JASHID010000003">
    <property type="protein sequence ID" value="MDI9863590.1"/>
    <property type="molecule type" value="Genomic_DNA"/>
</dbReference>
<protein>
    <recommendedName>
        <fullName evidence="3">Lipocalin-like domain-containing protein</fullName>
    </recommendedName>
</protein>
<accession>A0ABT6YJ97</accession>
<evidence type="ECO:0008006" key="3">
    <source>
        <dbReference type="Google" id="ProtNLM"/>
    </source>
</evidence>
<proteinExistence type="predicted"/>
<dbReference type="RefSeq" id="WP_283368867.1">
    <property type="nucleotide sequence ID" value="NZ_JASHID010000003.1"/>
</dbReference>
<reference evidence="1 2" key="1">
    <citation type="submission" date="2023-05" db="EMBL/GenBank/DDBJ databases">
        <title>Novel species of genus Flectobacillus isolated from stream in China.</title>
        <authorList>
            <person name="Lu H."/>
        </authorList>
    </citation>
    <scope>NUCLEOTIDE SEQUENCE [LARGE SCALE GENOMIC DNA]</scope>
    <source>
        <strain evidence="1 2">DC10W</strain>
    </source>
</reference>
<name>A0ABT6YJ97_9BACT</name>
<evidence type="ECO:0000313" key="1">
    <source>
        <dbReference type="EMBL" id="MDI9863590.1"/>
    </source>
</evidence>
<comment type="caution">
    <text evidence="1">The sequence shown here is derived from an EMBL/GenBank/DDBJ whole genome shotgun (WGS) entry which is preliminary data.</text>
</comment>